<dbReference type="InterPro" id="IPR045137">
    <property type="entry name" value="RBM26/27"/>
</dbReference>
<feature type="compositionally biased region" description="Acidic residues" evidence="3">
    <location>
        <begin position="20"/>
        <end position="35"/>
    </location>
</feature>
<dbReference type="PANTHER" id="PTHR14398">
    <property type="entry name" value="RNA RECOGNITION RRM/RNP DOMAIN"/>
    <property type="match status" value="1"/>
</dbReference>
<keyword evidence="1" id="KW-0694">RNA-binding</keyword>
<proteinExistence type="predicted"/>
<dbReference type="Proteomes" id="UP000015453">
    <property type="component" value="Unassembled WGS sequence"/>
</dbReference>
<dbReference type="SMART" id="SM00356">
    <property type="entry name" value="ZnF_C3H1"/>
    <property type="match status" value="1"/>
</dbReference>
<dbReference type="GO" id="GO:0008270">
    <property type="term" value="F:zinc ion binding"/>
    <property type="evidence" value="ECO:0007669"/>
    <property type="project" value="UniProtKB-KW"/>
</dbReference>
<organism evidence="5 6">
    <name type="scientific">Genlisea aurea</name>
    <dbReference type="NCBI Taxonomy" id="192259"/>
    <lineage>
        <taxon>Eukaryota</taxon>
        <taxon>Viridiplantae</taxon>
        <taxon>Streptophyta</taxon>
        <taxon>Embryophyta</taxon>
        <taxon>Tracheophyta</taxon>
        <taxon>Spermatophyta</taxon>
        <taxon>Magnoliopsida</taxon>
        <taxon>eudicotyledons</taxon>
        <taxon>Gunneridae</taxon>
        <taxon>Pentapetalae</taxon>
        <taxon>asterids</taxon>
        <taxon>lamiids</taxon>
        <taxon>Lamiales</taxon>
        <taxon>Lentibulariaceae</taxon>
        <taxon>Genlisea</taxon>
    </lineage>
</organism>
<keyword evidence="2" id="KW-0863">Zinc-finger</keyword>
<dbReference type="AlphaFoldDB" id="S8C140"/>
<reference evidence="5 6" key="1">
    <citation type="journal article" date="2013" name="BMC Genomics">
        <title>The miniature genome of a carnivorous plant Genlisea aurea contains a low number of genes and short non-coding sequences.</title>
        <authorList>
            <person name="Leushkin E.V."/>
            <person name="Sutormin R.A."/>
            <person name="Nabieva E.R."/>
            <person name="Penin A.A."/>
            <person name="Kondrashov A.S."/>
            <person name="Logacheva M.D."/>
        </authorList>
    </citation>
    <scope>NUCLEOTIDE SEQUENCE [LARGE SCALE GENOMIC DNA]</scope>
</reference>
<evidence type="ECO:0000259" key="4">
    <source>
        <dbReference type="PROSITE" id="PS50103"/>
    </source>
</evidence>
<feature type="compositionally biased region" description="Polar residues" evidence="3">
    <location>
        <begin position="48"/>
        <end position="58"/>
    </location>
</feature>
<protein>
    <recommendedName>
        <fullName evidence="4">C3H1-type domain-containing protein</fullName>
    </recommendedName>
</protein>
<feature type="non-terminal residue" evidence="5">
    <location>
        <position position="262"/>
    </location>
</feature>
<keyword evidence="6" id="KW-1185">Reference proteome</keyword>
<name>S8C140_9LAMI</name>
<evidence type="ECO:0000256" key="1">
    <source>
        <dbReference type="ARBA" id="ARBA00022884"/>
    </source>
</evidence>
<comment type="caution">
    <text evidence="5">The sequence shown here is derived from an EMBL/GenBank/DDBJ whole genome shotgun (WGS) entry which is preliminary data.</text>
</comment>
<accession>S8C140</accession>
<evidence type="ECO:0000313" key="5">
    <source>
        <dbReference type="EMBL" id="EPS60485.1"/>
    </source>
</evidence>
<dbReference type="PANTHER" id="PTHR14398:SF0">
    <property type="entry name" value="ZINC FINGER PROTEIN SWM"/>
    <property type="match status" value="1"/>
</dbReference>
<sequence length="262" mass="28706">FMELKVSAEKPGFSSSEGTSDPEDQEISEGEDEDDDRNHKHRRREAHSQSLEGNSIGQDFTIPYRKRNRTLHNGYSYRDGEPQSSEACEGYGFAPDRGFGARLEKKHFNQGSLSGTPSDAGHRFRGNQTLRSEIGSVRGRGRETFMWGTHDPRVGMTDASPHIVPPGSISSALFGGRTMAGISVQGPSWTSFGLIPGVPCGGLDSMHPLGLQGALGPVVNPQINLGLAKQRCRDFEERGFCLRGDMCPMEHGVNRIVIDDFQ</sequence>
<keyword evidence="2" id="KW-0479">Metal-binding</keyword>
<keyword evidence="2" id="KW-0862">Zinc</keyword>
<dbReference type="GO" id="GO:0003723">
    <property type="term" value="F:RNA binding"/>
    <property type="evidence" value="ECO:0007669"/>
    <property type="project" value="UniProtKB-KW"/>
</dbReference>
<feature type="domain" description="C3H1-type" evidence="4">
    <location>
        <begin position="226"/>
        <end position="254"/>
    </location>
</feature>
<dbReference type="OrthoDB" id="443401at2759"/>
<dbReference type="PROSITE" id="PS50103">
    <property type="entry name" value="ZF_C3H1"/>
    <property type="match status" value="1"/>
</dbReference>
<feature type="region of interest" description="Disordered" evidence="3">
    <location>
        <begin position="1"/>
        <end position="65"/>
    </location>
</feature>
<dbReference type="GO" id="GO:0005634">
    <property type="term" value="C:nucleus"/>
    <property type="evidence" value="ECO:0007669"/>
    <property type="project" value="TreeGrafter"/>
</dbReference>
<evidence type="ECO:0000256" key="2">
    <source>
        <dbReference type="PROSITE-ProRule" id="PRU00723"/>
    </source>
</evidence>
<gene>
    <name evidence="5" type="ORF">M569_14318</name>
</gene>
<evidence type="ECO:0000256" key="3">
    <source>
        <dbReference type="SAM" id="MobiDB-lite"/>
    </source>
</evidence>
<evidence type="ECO:0000313" key="6">
    <source>
        <dbReference type="Proteomes" id="UP000015453"/>
    </source>
</evidence>
<dbReference type="InterPro" id="IPR000571">
    <property type="entry name" value="Znf_CCCH"/>
</dbReference>
<dbReference type="EMBL" id="AUSU01007537">
    <property type="protein sequence ID" value="EPS60485.1"/>
    <property type="molecule type" value="Genomic_DNA"/>
</dbReference>
<feature type="non-terminal residue" evidence="5">
    <location>
        <position position="1"/>
    </location>
</feature>
<feature type="zinc finger region" description="C3H1-type" evidence="2">
    <location>
        <begin position="226"/>
        <end position="254"/>
    </location>
</feature>